<feature type="compositionally biased region" description="Polar residues" evidence="1">
    <location>
        <begin position="178"/>
        <end position="190"/>
    </location>
</feature>
<evidence type="ECO:0000313" key="2">
    <source>
        <dbReference type="EMBL" id="KXZ75727.1"/>
    </source>
</evidence>
<dbReference type="EMBL" id="KQ972920">
    <property type="protein sequence ID" value="KXZ75727.1"/>
    <property type="molecule type" value="Genomic_DNA"/>
</dbReference>
<proteinExistence type="predicted"/>
<feature type="compositionally biased region" description="Basic residues" evidence="1">
    <location>
        <begin position="136"/>
        <end position="145"/>
    </location>
</feature>
<evidence type="ECO:0000256" key="1">
    <source>
        <dbReference type="SAM" id="MobiDB-lite"/>
    </source>
</evidence>
<evidence type="ECO:0000313" key="3">
    <source>
        <dbReference type="Proteomes" id="UP000007266"/>
    </source>
</evidence>
<reference evidence="2 3" key="1">
    <citation type="journal article" date="2008" name="Nature">
        <title>The genome of the model beetle and pest Tribolium castaneum.</title>
        <authorList>
            <consortium name="Tribolium Genome Sequencing Consortium"/>
            <person name="Richards S."/>
            <person name="Gibbs R.A."/>
            <person name="Weinstock G.M."/>
            <person name="Brown S.J."/>
            <person name="Denell R."/>
            <person name="Beeman R.W."/>
            <person name="Gibbs R."/>
            <person name="Beeman R.W."/>
            <person name="Brown S.J."/>
            <person name="Bucher G."/>
            <person name="Friedrich M."/>
            <person name="Grimmelikhuijzen C.J."/>
            <person name="Klingler M."/>
            <person name="Lorenzen M."/>
            <person name="Richards S."/>
            <person name="Roth S."/>
            <person name="Schroder R."/>
            <person name="Tautz D."/>
            <person name="Zdobnov E.M."/>
            <person name="Muzny D."/>
            <person name="Gibbs R.A."/>
            <person name="Weinstock G.M."/>
            <person name="Attaway T."/>
            <person name="Bell S."/>
            <person name="Buhay C.J."/>
            <person name="Chandrabose M.N."/>
            <person name="Chavez D."/>
            <person name="Clerk-Blankenburg K.P."/>
            <person name="Cree A."/>
            <person name="Dao M."/>
            <person name="Davis C."/>
            <person name="Chacko J."/>
            <person name="Dinh H."/>
            <person name="Dugan-Rocha S."/>
            <person name="Fowler G."/>
            <person name="Garner T.T."/>
            <person name="Garnes J."/>
            <person name="Gnirke A."/>
            <person name="Hawes A."/>
            <person name="Hernandez J."/>
            <person name="Hines S."/>
            <person name="Holder M."/>
            <person name="Hume J."/>
            <person name="Jhangiani S.N."/>
            <person name="Joshi V."/>
            <person name="Khan Z.M."/>
            <person name="Jackson L."/>
            <person name="Kovar C."/>
            <person name="Kowis A."/>
            <person name="Lee S."/>
            <person name="Lewis L.R."/>
            <person name="Margolis J."/>
            <person name="Morgan M."/>
            <person name="Nazareth L.V."/>
            <person name="Nguyen N."/>
            <person name="Okwuonu G."/>
            <person name="Parker D."/>
            <person name="Richards S."/>
            <person name="Ruiz S.J."/>
            <person name="Santibanez J."/>
            <person name="Savard J."/>
            <person name="Scherer S.E."/>
            <person name="Schneider B."/>
            <person name="Sodergren E."/>
            <person name="Tautz D."/>
            <person name="Vattahil S."/>
            <person name="Villasana D."/>
            <person name="White C.S."/>
            <person name="Wright R."/>
            <person name="Park Y."/>
            <person name="Beeman R.W."/>
            <person name="Lord J."/>
            <person name="Oppert B."/>
            <person name="Lorenzen M."/>
            <person name="Brown S."/>
            <person name="Wang L."/>
            <person name="Savard J."/>
            <person name="Tautz D."/>
            <person name="Richards S."/>
            <person name="Weinstock G."/>
            <person name="Gibbs R.A."/>
            <person name="Liu Y."/>
            <person name="Worley K."/>
            <person name="Weinstock G."/>
            <person name="Elsik C.G."/>
            <person name="Reese J.T."/>
            <person name="Elhaik E."/>
            <person name="Landan G."/>
            <person name="Graur D."/>
            <person name="Arensburger P."/>
            <person name="Atkinson P."/>
            <person name="Beeman R.W."/>
            <person name="Beidler J."/>
            <person name="Brown S.J."/>
            <person name="Demuth J.P."/>
            <person name="Drury D.W."/>
            <person name="Du Y.Z."/>
            <person name="Fujiwara H."/>
            <person name="Lorenzen M."/>
            <person name="Maselli V."/>
            <person name="Osanai M."/>
            <person name="Park Y."/>
            <person name="Robertson H.M."/>
            <person name="Tu Z."/>
            <person name="Wang J.J."/>
            <person name="Wang S."/>
            <person name="Richards S."/>
            <person name="Song H."/>
            <person name="Zhang L."/>
            <person name="Sodergren E."/>
            <person name="Werner D."/>
            <person name="Stanke M."/>
            <person name="Morgenstern B."/>
            <person name="Solovyev V."/>
            <person name="Kosarev P."/>
            <person name="Brown G."/>
            <person name="Chen H.C."/>
            <person name="Ermolaeva O."/>
            <person name="Hlavina W."/>
            <person name="Kapustin Y."/>
            <person name="Kiryutin B."/>
            <person name="Kitts P."/>
            <person name="Maglott D."/>
            <person name="Pruitt K."/>
            <person name="Sapojnikov V."/>
            <person name="Souvorov A."/>
            <person name="Mackey A.J."/>
            <person name="Waterhouse R.M."/>
            <person name="Wyder S."/>
            <person name="Zdobnov E.M."/>
            <person name="Zdobnov E.M."/>
            <person name="Wyder S."/>
            <person name="Kriventseva E.V."/>
            <person name="Kadowaki T."/>
            <person name="Bork P."/>
            <person name="Aranda M."/>
            <person name="Bao R."/>
            <person name="Beermann A."/>
            <person name="Berns N."/>
            <person name="Bolognesi R."/>
            <person name="Bonneton F."/>
            <person name="Bopp D."/>
            <person name="Brown S.J."/>
            <person name="Bucher G."/>
            <person name="Butts T."/>
            <person name="Chaumot A."/>
            <person name="Denell R.E."/>
            <person name="Ferrier D.E."/>
            <person name="Friedrich M."/>
            <person name="Gordon C.M."/>
            <person name="Jindra M."/>
            <person name="Klingler M."/>
            <person name="Lan Q."/>
            <person name="Lattorff H.M."/>
            <person name="Laudet V."/>
            <person name="von Levetsow C."/>
            <person name="Liu Z."/>
            <person name="Lutz R."/>
            <person name="Lynch J.A."/>
            <person name="da Fonseca R.N."/>
            <person name="Posnien N."/>
            <person name="Reuter R."/>
            <person name="Roth S."/>
            <person name="Savard J."/>
            <person name="Schinko J.B."/>
            <person name="Schmitt C."/>
            <person name="Schoppmeier M."/>
            <person name="Schroder R."/>
            <person name="Shippy T.D."/>
            <person name="Simonnet F."/>
            <person name="Marques-Souza H."/>
            <person name="Tautz D."/>
            <person name="Tomoyasu Y."/>
            <person name="Trauner J."/>
            <person name="Van der Zee M."/>
            <person name="Vervoort M."/>
            <person name="Wittkopp N."/>
            <person name="Wimmer E.A."/>
            <person name="Yang X."/>
            <person name="Jones A.K."/>
            <person name="Sattelle D.B."/>
            <person name="Ebert P.R."/>
            <person name="Nelson D."/>
            <person name="Scott J.G."/>
            <person name="Beeman R.W."/>
            <person name="Muthukrishnan S."/>
            <person name="Kramer K.J."/>
            <person name="Arakane Y."/>
            <person name="Beeman R.W."/>
            <person name="Zhu Q."/>
            <person name="Hogenkamp D."/>
            <person name="Dixit R."/>
            <person name="Oppert B."/>
            <person name="Jiang H."/>
            <person name="Zou Z."/>
            <person name="Marshall J."/>
            <person name="Elpidina E."/>
            <person name="Vinokurov K."/>
            <person name="Oppert C."/>
            <person name="Zou Z."/>
            <person name="Evans J."/>
            <person name="Lu Z."/>
            <person name="Zhao P."/>
            <person name="Sumathipala N."/>
            <person name="Altincicek B."/>
            <person name="Vilcinskas A."/>
            <person name="Williams M."/>
            <person name="Hultmark D."/>
            <person name="Hetru C."/>
            <person name="Jiang H."/>
            <person name="Grimmelikhuijzen C.J."/>
            <person name="Hauser F."/>
            <person name="Cazzamali G."/>
            <person name="Williamson M."/>
            <person name="Park Y."/>
            <person name="Li B."/>
            <person name="Tanaka Y."/>
            <person name="Predel R."/>
            <person name="Neupert S."/>
            <person name="Schachtner J."/>
            <person name="Verleyen P."/>
            <person name="Raible F."/>
            <person name="Bork P."/>
            <person name="Friedrich M."/>
            <person name="Walden K.K."/>
            <person name="Robertson H.M."/>
            <person name="Angeli S."/>
            <person name="Foret S."/>
            <person name="Bucher G."/>
            <person name="Schuetz S."/>
            <person name="Maleszka R."/>
            <person name="Wimmer E.A."/>
            <person name="Beeman R.W."/>
            <person name="Lorenzen M."/>
            <person name="Tomoyasu Y."/>
            <person name="Miller S.C."/>
            <person name="Grossmann D."/>
            <person name="Bucher G."/>
        </authorList>
    </citation>
    <scope>NUCLEOTIDE SEQUENCE [LARGE SCALE GENOMIC DNA]</scope>
    <source>
        <strain evidence="2 3">Georgia GA2</strain>
    </source>
</reference>
<name>A0A139W8W8_TRICA</name>
<dbReference type="AlphaFoldDB" id="A0A139W8W8"/>
<dbReference type="InParanoid" id="A0A139W8W8"/>
<reference evidence="2 3" key="2">
    <citation type="journal article" date="2010" name="Nucleic Acids Res.">
        <title>BeetleBase in 2010: revisions to provide comprehensive genomic information for Tribolium castaneum.</title>
        <authorList>
            <person name="Kim H.S."/>
            <person name="Murphy T."/>
            <person name="Xia J."/>
            <person name="Caragea D."/>
            <person name="Park Y."/>
            <person name="Beeman R.W."/>
            <person name="Lorenzen M.D."/>
            <person name="Butcher S."/>
            <person name="Manak J.R."/>
            <person name="Brown S.J."/>
        </authorList>
    </citation>
    <scope>NUCLEOTIDE SEQUENCE [LARGE SCALE GENOMIC DNA]</scope>
    <source>
        <strain evidence="2 3">Georgia GA2</strain>
    </source>
</reference>
<protein>
    <submittedName>
        <fullName evidence="2">Uncharacterized protein</fullName>
    </submittedName>
</protein>
<organism evidence="2 3">
    <name type="scientific">Tribolium castaneum</name>
    <name type="common">Red flour beetle</name>
    <dbReference type="NCBI Taxonomy" id="7070"/>
    <lineage>
        <taxon>Eukaryota</taxon>
        <taxon>Metazoa</taxon>
        <taxon>Ecdysozoa</taxon>
        <taxon>Arthropoda</taxon>
        <taxon>Hexapoda</taxon>
        <taxon>Insecta</taxon>
        <taxon>Pterygota</taxon>
        <taxon>Neoptera</taxon>
        <taxon>Endopterygota</taxon>
        <taxon>Coleoptera</taxon>
        <taxon>Polyphaga</taxon>
        <taxon>Cucujiformia</taxon>
        <taxon>Tenebrionidae</taxon>
        <taxon>Tenebrionidae incertae sedis</taxon>
        <taxon>Tribolium</taxon>
    </lineage>
</organism>
<dbReference type="Proteomes" id="UP000007266">
    <property type="component" value="Unassembled WGS sequence"/>
</dbReference>
<feature type="compositionally biased region" description="Polar residues" evidence="1">
    <location>
        <begin position="82"/>
        <end position="95"/>
    </location>
</feature>
<feature type="compositionally biased region" description="Basic and acidic residues" evidence="1">
    <location>
        <begin position="119"/>
        <end position="135"/>
    </location>
</feature>
<gene>
    <name evidence="2" type="primary">AUGUSTUS-3.0.2_35022</name>
    <name evidence="2" type="ORF">TcasGA2_TC035022</name>
</gene>
<accession>A0A139W8W8</accession>
<feature type="non-terminal residue" evidence="2">
    <location>
        <position position="1"/>
    </location>
</feature>
<feature type="compositionally biased region" description="Basic and acidic residues" evidence="1">
    <location>
        <begin position="148"/>
        <end position="157"/>
    </location>
</feature>
<keyword evidence="3" id="KW-1185">Reference proteome</keyword>
<sequence>EEANRAISMIEGGRLQAEVAHHFNGLWQRDQEVDVHDCSTWEYLGALSFLEPHIKPQKILGNVINKKINSEAEILPCPSMTEFSTSSIPSTSQQDLDGFGGKETPSASSITPSFVPETPRQRETSRGKKNADMRSRPKLPHKTVPTKRTFDAIGDRTKIRKPKRVPLIRIPPPAELTPTDTSDAQANRIGTGNGEFQRPVPIASVEEDG</sequence>
<feature type="region of interest" description="Disordered" evidence="1">
    <location>
        <begin position="82"/>
        <end position="209"/>
    </location>
</feature>